<sequence length="432" mass="47339">AFRGVSSPLERAPAEPTIPPVVTPEIVEDPLAGADTTGVIPPVETEVETEVETKVPPVETKVPPVGTGGTQEPYSPEDILKIRELTKRPFIDSESILNIVSESEDGNSFTVEEKIEVAEGKPPRSNKVEYVWNNNDLKWSVKTKTEIKPAPPALADPTSIEGPTGLTAEQKAEELGYEYLPESNQAYDPETDEIFDWIEDPTFGPTWGKITPKEKETIDYLAENNVEGGKVNRLTRVVDTTDLAVDSTGNYYLWEKGPSGSNEWVKGINDTTESATASLTKKQEEQVDSINSKGFTGGVIRGLVAKIAAKKAAKKPAAEETVKATPEVKAKPLPKNTKPEVAWATFNKEIPYKELDKELQSRIKDALADNYFDATLVKDIADSHRKNKIAEKNKSRVVTKDSVMEDSTRGQVGTPATKGRVNTFSSTQELLE</sequence>
<accession>X1TRQ8</accession>
<dbReference type="EMBL" id="BARW01006935">
    <property type="protein sequence ID" value="GAI82729.1"/>
    <property type="molecule type" value="Genomic_DNA"/>
</dbReference>
<name>X1TRQ8_9ZZZZ</name>
<comment type="caution">
    <text evidence="2">The sequence shown here is derived from an EMBL/GenBank/DDBJ whole genome shotgun (WGS) entry which is preliminary data.</text>
</comment>
<reference evidence="2" key="1">
    <citation type="journal article" date="2014" name="Front. Microbiol.">
        <title>High frequency of phylogenetically diverse reductive dehalogenase-homologous genes in deep subseafloor sedimentary metagenomes.</title>
        <authorList>
            <person name="Kawai M."/>
            <person name="Futagami T."/>
            <person name="Toyoda A."/>
            <person name="Takaki Y."/>
            <person name="Nishi S."/>
            <person name="Hori S."/>
            <person name="Arai W."/>
            <person name="Tsubouchi T."/>
            <person name="Morono Y."/>
            <person name="Uchiyama I."/>
            <person name="Ito T."/>
            <person name="Fujiyama A."/>
            <person name="Inagaki F."/>
            <person name="Takami H."/>
        </authorList>
    </citation>
    <scope>NUCLEOTIDE SEQUENCE</scope>
    <source>
        <strain evidence="2">Expedition CK06-06</strain>
    </source>
</reference>
<feature type="region of interest" description="Disordered" evidence="1">
    <location>
        <begin position="391"/>
        <end position="432"/>
    </location>
</feature>
<feature type="compositionally biased region" description="Polar residues" evidence="1">
    <location>
        <begin position="420"/>
        <end position="432"/>
    </location>
</feature>
<evidence type="ECO:0000313" key="2">
    <source>
        <dbReference type="EMBL" id="GAI82729.1"/>
    </source>
</evidence>
<organism evidence="2">
    <name type="scientific">marine sediment metagenome</name>
    <dbReference type="NCBI Taxonomy" id="412755"/>
    <lineage>
        <taxon>unclassified sequences</taxon>
        <taxon>metagenomes</taxon>
        <taxon>ecological metagenomes</taxon>
    </lineage>
</organism>
<evidence type="ECO:0000256" key="1">
    <source>
        <dbReference type="SAM" id="MobiDB-lite"/>
    </source>
</evidence>
<gene>
    <name evidence="2" type="ORF">S12H4_14549</name>
</gene>
<proteinExistence type="predicted"/>
<feature type="compositionally biased region" description="Basic and acidic residues" evidence="1">
    <location>
        <begin position="391"/>
        <end position="408"/>
    </location>
</feature>
<feature type="compositionally biased region" description="Low complexity" evidence="1">
    <location>
        <begin position="54"/>
        <end position="65"/>
    </location>
</feature>
<feature type="non-terminal residue" evidence="2">
    <location>
        <position position="1"/>
    </location>
</feature>
<feature type="non-terminal residue" evidence="2">
    <location>
        <position position="432"/>
    </location>
</feature>
<protein>
    <submittedName>
        <fullName evidence="2">Uncharacterized protein</fullName>
    </submittedName>
</protein>
<dbReference type="AlphaFoldDB" id="X1TRQ8"/>
<feature type="region of interest" description="Disordered" evidence="1">
    <location>
        <begin position="1"/>
        <end position="75"/>
    </location>
</feature>